<dbReference type="PROSITE" id="PS50158">
    <property type="entry name" value="ZF_CCHC"/>
    <property type="match status" value="1"/>
</dbReference>
<dbReference type="Pfam" id="PF00350">
    <property type="entry name" value="Dynamin_N"/>
    <property type="match status" value="1"/>
</dbReference>
<dbReference type="SMART" id="SM00431">
    <property type="entry name" value="SCAN"/>
    <property type="match status" value="1"/>
</dbReference>
<evidence type="ECO:0000259" key="3">
    <source>
        <dbReference type="PROSITE" id="PS50158"/>
    </source>
</evidence>
<accession>A0AAZ1XP14</accession>
<feature type="domain" description="CCHC-type" evidence="3">
    <location>
        <begin position="174"/>
        <end position="188"/>
    </location>
</feature>
<reference evidence="6" key="1">
    <citation type="submission" date="2020-03" db="EMBL/GenBank/DDBJ databases">
        <title>Evolution of repeat sequences and sex chromosomes of tilapia species revealed by chromosome-level genomes.</title>
        <authorList>
            <person name="Xu L."/>
            <person name="Tao W."/>
            <person name="Wang D."/>
            <person name="Zhou Q."/>
        </authorList>
    </citation>
    <scope>NUCLEOTIDE SEQUENCE [LARGE SCALE GENOMIC DNA]</scope>
    <source>
        <strain evidence="6">Israel</strain>
    </source>
</reference>
<dbReference type="PROSITE" id="PS50804">
    <property type="entry name" value="SCAN_BOX"/>
    <property type="match status" value="1"/>
</dbReference>
<dbReference type="Gene3D" id="3.40.50.300">
    <property type="entry name" value="P-loop containing nucleotide triphosphate hydrolases"/>
    <property type="match status" value="1"/>
</dbReference>
<dbReference type="RefSeq" id="XP_039466978.1">
    <property type="nucleotide sequence ID" value="XM_039611044.1"/>
</dbReference>
<dbReference type="SUPFAM" id="SSF57756">
    <property type="entry name" value="Retrovirus zinc finger-like domains"/>
    <property type="match status" value="1"/>
</dbReference>
<feature type="domain" description="SCAN box" evidence="4">
    <location>
        <begin position="58"/>
        <end position="136"/>
    </location>
</feature>
<evidence type="ECO:0000256" key="2">
    <source>
        <dbReference type="SAM" id="MobiDB-lite"/>
    </source>
</evidence>
<keyword evidence="6" id="KW-1185">Reference proteome</keyword>
<evidence type="ECO:0000313" key="6">
    <source>
        <dbReference type="Proteomes" id="UP000472276"/>
    </source>
</evidence>
<dbReference type="PANTHER" id="PTHR47308:SF1">
    <property type="entry name" value="NUCLEAR GTPASE SLIP-GC"/>
    <property type="match status" value="1"/>
</dbReference>
<reference evidence="5" key="3">
    <citation type="submission" date="2025-09" db="UniProtKB">
        <authorList>
            <consortium name="Ensembl"/>
        </authorList>
    </citation>
    <scope>IDENTIFICATION</scope>
</reference>
<dbReference type="InterPro" id="IPR045063">
    <property type="entry name" value="Dynamin_N"/>
</dbReference>
<proteinExistence type="predicted"/>
<dbReference type="GO" id="GO:0008270">
    <property type="term" value="F:zinc ion binding"/>
    <property type="evidence" value="ECO:0007669"/>
    <property type="project" value="UniProtKB-KW"/>
</dbReference>
<evidence type="ECO:0000256" key="1">
    <source>
        <dbReference type="PROSITE-ProRule" id="PRU00047"/>
    </source>
</evidence>
<evidence type="ECO:0000259" key="4">
    <source>
        <dbReference type="PROSITE" id="PS50804"/>
    </source>
</evidence>
<dbReference type="InterPro" id="IPR027417">
    <property type="entry name" value="P-loop_NTPase"/>
</dbReference>
<dbReference type="GO" id="GO:0003676">
    <property type="term" value="F:nucleic acid binding"/>
    <property type="evidence" value="ECO:0007669"/>
    <property type="project" value="InterPro"/>
</dbReference>
<dbReference type="Ensembl" id="ENSOABT00000072908.1">
    <property type="protein sequence ID" value="ENSOABP00000069333.1"/>
    <property type="gene ID" value="ENSOABG00000036587.1"/>
</dbReference>
<evidence type="ECO:0000313" key="5">
    <source>
        <dbReference type="Ensembl" id="ENSOABP00000069333.1"/>
    </source>
</evidence>
<keyword evidence="1" id="KW-0479">Metal-binding</keyword>
<dbReference type="Gene3D" id="1.10.4020.10">
    <property type="entry name" value="DNA breaking-rejoining enzymes"/>
    <property type="match status" value="1"/>
</dbReference>
<dbReference type="InterPro" id="IPR038269">
    <property type="entry name" value="SCAN_sf"/>
</dbReference>
<protein>
    <recommendedName>
        <fullName evidence="7">CCHC-type domain-containing protein</fullName>
    </recommendedName>
</protein>
<dbReference type="InterPro" id="IPR053082">
    <property type="entry name" value="Nuclear_GTPase_SLIP-GC"/>
</dbReference>
<dbReference type="AlphaFoldDB" id="A0AAZ1XP14"/>
<organism evidence="5 6">
    <name type="scientific">Oreochromis aureus</name>
    <name type="common">Israeli tilapia</name>
    <name type="synonym">Chromis aureus</name>
    <dbReference type="NCBI Taxonomy" id="47969"/>
    <lineage>
        <taxon>Eukaryota</taxon>
        <taxon>Metazoa</taxon>
        <taxon>Chordata</taxon>
        <taxon>Craniata</taxon>
        <taxon>Vertebrata</taxon>
        <taxon>Euteleostomi</taxon>
        <taxon>Actinopterygii</taxon>
        <taxon>Neopterygii</taxon>
        <taxon>Teleostei</taxon>
        <taxon>Neoteleostei</taxon>
        <taxon>Acanthomorphata</taxon>
        <taxon>Ovalentaria</taxon>
        <taxon>Cichlomorphae</taxon>
        <taxon>Cichliformes</taxon>
        <taxon>Cichlidae</taxon>
        <taxon>African cichlids</taxon>
        <taxon>Pseudocrenilabrinae</taxon>
        <taxon>Oreochromini</taxon>
        <taxon>Oreochromis</taxon>
    </lineage>
</organism>
<dbReference type="Pfam" id="PF02023">
    <property type="entry name" value="SCAN"/>
    <property type="match status" value="1"/>
</dbReference>
<evidence type="ECO:0008006" key="7">
    <source>
        <dbReference type="Google" id="ProtNLM"/>
    </source>
</evidence>
<dbReference type="PANTHER" id="PTHR47308">
    <property type="entry name" value="NUCLEAR GTPASE SLIP-GC"/>
    <property type="match status" value="1"/>
</dbReference>
<dbReference type="InterPro" id="IPR001878">
    <property type="entry name" value="Znf_CCHC"/>
</dbReference>
<keyword evidence="1" id="KW-0862">Zinc</keyword>
<keyword evidence="1" id="KW-0863">Zinc-finger</keyword>
<dbReference type="GO" id="GO:0003924">
    <property type="term" value="F:GTPase activity"/>
    <property type="evidence" value="ECO:0007669"/>
    <property type="project" value="TreeGrafter"/>
</dbReference>
<dbReference type="KEGG" id="oau:120439818"/>
<dbReference type="SUPFAM" id="SSF52540">
    <property type="entry name" value="P-loop containing nucleoside triphosphate hydrolases"/>
    <property type="match status" value="1"/>
</dbReference>
<dbReference type="GeneID" id="120439818"/>
<dbReference type="InterPro" id="IPR003309">
    <property type="entry name" value="SCAN_dom"/>
</dbReference>
<feature type="region of interest" description="Disordered" evidence="2">
    <location>
        <begin position="424"/>
        <end position="446"/>
    </location>
</feature>
<sequence length="981" mass="110736">MSNPQNLQQGHALAQMLADMADLQQQQARMLQNLLTQFGAAATPLHLDELKLSPEDHRRRFRGCRMGPQDRPSAFAQQLRYDAERWLHPGPTQGEARLLEAVVLEQFVEGLPREMADWVKCHKPPNLEVAVRLAEDHMAARTENPGRSLPGEVLAVTDAVPSSLGAPQMQGQVCEQCGNLGHFQQECPHMEVQEYSVAGMSTPNPGRGGMYSVLSPVSAQHSPFLLHYQEQEQQKLLNSNIVPHQHKEGERGTEREMENEDRTEMEQEQDLPSISEKGKRKSDLSQSEFGEWQPSPKRQDSCAAGSQSETEILSDVKDIMRRVSERIHGRDKLSTFLKDKIKDLETEKRHLVGVFGKTGAGKSSLINAIINKEGLLPSASVSACTSVMIKVEATNGSKYEAHIEFITKEDWENEVQSLKLALEEEDDDDDDDNDGGNNDSLDPDGKLSALYGEEWKEKSTHSLMDSKYFRDIPEFRMSKIKILESDSAEGLSEEFVRYTRSESKETEEVKRWYWPLVKCVTVKVPDNDFLDHVTLVDLPGNGDRNKSRDQMWTGFIASCSTVWIVTEMNRAASETEAWEILEGASSLLGNGGECQQIHFICTKSDHEKPDDINKVKNAVTKEFKKQKMLTNHFSEDCFKVFTVSSTEFLKGENVNPDVNEILKLKEILKNLNDTHSETSNYVSGAHGILSLIQGAKSREVLEQKNDVCAVLEGTLSIQLNRVKKAIEDIITSFEQRLQEGVEKSKKSCEKKLKSFLHPSKTSGGGFHKTLKSAVTNGGIQKPKKGKRKDLNMILAFCLTESIDKKFRKTFPNDLKCGHFNGAIDAFSLNTDSLIEKNKNVKLQLTFLQTEEKKMKTKLNKIILTQKKWIYNSLTDTIRNNMKGCYKEAAAFEGPGTLKRMRDTIERHVESKMDMFEEAKNAMLEQLNDLKETVLGTLEKTMKESIEHSLKTEACSLPDVLEYLEMVKKHYDELNGGQDEKE</sequence>
<dbReference type="InterPro" id="IPR036875">
    <property type="entry name" value="Znf_CCHC_sf"/>
</dbReference>
<dbReference type="Proteomes" id="UP000472276">
    <property type="component" value="Unassembled WGS sequence"/>
</dbReference>
<reference evidence="5" key="2">
    <citation type="submission" date="2025-08" db="UniProtKB">
        <authorList>
            <consortium name="Ensembl"/>
        </authorList>
    </citation>
    <scope>IDENTIFICATION</scope>
</reference>
<gene>
    <name evidence="5" type="primary">LOC120439818</name>
</gene>
<dbReference type="SUPFAM" id="SSF47353">
    <property type="entry name" value="Retrovirus capsid dimerization domain-like"/>
    <property type="match status" value="1"/>
</dbReference>
<feature type="compositionally biased region" description="Basic and acidic residues" evidence="2">
    <location>
        <begin position="245"/>
        <end position="265"/>
    </location>
</feature>
<name>A0AAZ1XP14_OREAU</name>
<feature type="compositionally biased region" description="Acidic residues" evidence="2">
    <location>
        <begin position="424"/>
        <end position="434"/>
    </location>
</feature>
<feature type="region of interest" description="Disordered" evidence="2">
    <location>
        <begin position="240"/>
        <end position="310"/>
    </location>
</feature>